<dbReference type="InterPro" id="IPR039685">
    <property type="entry name" value="FANCE"/>
</dbReference>
<dbReference type="GO" id="GO:0036297">
    <property type="term" value="P:interstrand cross-link repair"/>
    <property type="evidence" value="ECO:0007669"/>
    <property type="project" value="InterPro"/>
</dbReference>
<accession>A0A9Q1QZV3</accession>
<dbReference type="PANTHER" id="PTHR32094:SF5">
    <property type="entry name" value="FANCONI ANEMIA GROUP E PROTEIN"/>
    <property type="match status" value="1"/>
</dbReference>
<gene>
    <name evidence="1" type="ORF">K7X08_011921</name>
</gene>
<sequence length="134" mass="15313">MECWIPLFQIFLNSPCPDTEASLWLQQSFNQPDPTTISTISFLSLLTRPTEITVTDSSSSHTKRVMWIQALPNAVQARILSFLLYDCRRFCESELRQLAGNMLKEGKELDFWVKRAAHQLLDVFLGQTMNGCLA</sequence>
<proteinExistence type="predicted"/>
<keyword evidence="2" id="KW-1185">Reference proteome</keyword>
<dbReference type="PANTHER" id="PTHR32094">
    <property type="entry name" value="FANCONI ANEMIA GROUP E PROTEIN"/>
    <property type="match status" value="1"/>
</dbReference>
<evidence type="ECO:0000313" key="1">
    <source>
        <dbReference type="EMBL" id="KAJ8531998.1"/>
    </source>
</evidence>
<name>A0A9Q1QZV3_9SOLA</name>
<protein>
    <submittedName>
        <fullName evidence="1">Uncharacterized protein</fullName>
    </submittedName>
</protein>
<comment type="caution">
    <text evidence="1">The sequence shown here is derived from an EMBL/GenBank/DDBJ whole genome shotgun (WGS) entry which is preliminary data.</text>
</comment>
<dbReference type="EMBL" id="JAJAGQ010000020">
    <property type="protein sequence ID" value="KAJ8531998.1"/>
    <property type="molecule type" value="Genomic_DNA"/>
</dbReference>
<dbReference type="GO" id="GO:0043240">
    <property type="term" value="C:Fanconi anaemia nuclear complex"/>
    <property type="evidence" value="ECO:0007669"/>
    <property type="project" value="InterPro"/>
</dbReference>
<dbReference type="OrthoDB" id="2449818at2759"/>
<dbReference type="AlphaFoldDB" id="A0A9Q1QZV3"/>
<dbReference type="Proteomes" id="UP001152561">
    <property type="component" value="Unassembled WGS sequence"/>
</dbReference>
<organism evidence="1 2">
    <name type="scientific">Anisodus acutangulus</name>
    <dbReference type="NCBI Taxonomy" id="402998"/>
    <lineage>
        <taxon>Eukaryota</taxon>
        <taxon>Viridiplantae</taxon>
        <taxon>Streptophyta</taxon>
        <taxon>Embryophyta</taxon>
        <taxon>Tracheophyta</taxon>
        <taxon>Spermatophyta</taxon>
        <taxon>Magnoliopsida</taxon>
        <taxon>eudicotyledons</taxon>
        <taxon>Gunneridae</taxon>
        <taxon>Pentapetalae</taxon>
        <taxon>asterids</taxon>
        <taxon>lamiids</taxon>
        <taxon>Solanales</taxon>
        <taxon>Solanaceae</taxon>
        <taxon>Solanoideae</taxon>
        <taxon>Hyoscyameae</taxon>
        <taxon>Anisodus</taxon>
    </lineage>
</organism>
<reference evidence="2" key="1">
    <citation type="journal article" date="2023" name="Proc. Natl. Acad. Sci. U.S.A.">
        <title>Genomic and structural basis for evolution of tropane alkaloid biosynthesis.</title>
        <authorList>
            <person name="Wanga Y.-J."/>
            <person name="Taina T."/>
            <person name="Yua J.-Y."/>
            <person name="Lia J."/>
            <person name="Xua B."/>
            <person name="Chenc J."/>
            <person name="D'Auriad J.C."/>
            <person name="Huanga J.-P."/>
            <person name="Huanga S.-X."/>
        </authorList>
    </citation>
    <scope>NUCLEOTIDE SEQUENCE [LARGE SCALE GENOMIC DNA]</scope>
    <source>
        <strain evidence="2">cv. KIB-2019</strain>
    </source>
</reference>
<evidence type="ECO:0000313" key="2">
    <source>
        <dbReference type="Proteomes" id="UP001152561"/>
    </source>
</evidence>